<dbReference type="CDD" id="cd05121">
    <property type="entry name" value="ABC1_ADCK3-like"/>
    <property type="match status" value="1"/>
</dbReference>
<dbReference type="SUPFAM" id="SSF56112">
    <property type="entry name" value="Protein kinase-like (PK-like)"/>
    <property type="match status" value="1"/>
</dbReference>
<dbReference type="OrthoDB" id="9795390at2"/>
<keyword evidence="5" id="KW-0808">Transferase</keyword>
<feature type="domain" description="Protein kinase" evidence="4">
    <location>
        <begin position="236"/>
        <end position="617"/>
    </location>
</feature>
<dbReference type="GO" id="GO:0005524">
    <property type="term" value="F:ATP binding"/>
    <property type="evidence" value="ECO:0007669"/>
    <property type="project" value="InterPro"/>
</dbReference>
<dbReference type="InterPro" id="IPR011009">
    <property type="entry name" value="Kinase-like_dom_sf"/>
</dbReference>
<evidence type="ECO:0000313" key="6">
    <source>
        <dbReference type="Proteomes" id="UP000309215"/>
    </source>
</evidence>
<dbReference type="AlphaFoldDB" id="A0A4U1IUI0"/>
<dbReference type="InterPro" id="IPR050154">
    <property type="entry name" value="UbiB_kinase"/>
</dbReference>
<feature type="region of interest" description="Disordered" evidence="2">
    <location>
        <begin position="1"/>
        <end position="24"/>
    </location>
</feature>
<protein>
    <submittedName>
        <fullName evidence="5">AarF/ABC1/UbiB kinase family protein</fullName>
    </submittedName>
</protein>
<dbReference type="PANTHER" id="PTHR10566:SF113">
    <property type="entry name" value="PROTEIN ACTIVITY OF BC1 COMPLEX KINASE 7, CHLOROPLASTIC"/>
    <property type="match status" value="1"/>
</dbReference>
<dbReference type="PROSITE" id="PS50011">
    <property type="entry name" value="PROTEIN_KINASE_DOM"/>
    <property type="match status" value="1"/>
</dbReference>
<feature type="transmembrane region" description="Helical" evidence="3">
    <location>
        <begin position="633"/>
        <end position="654"/>
    </location>
</feature>
<dbReference type="InterPro" id="IPR004147">
    <property type="entry name" value="ABC1_dom"/>
</dbReference>
<dbReference type="Gene3D" id="1.10.510.10">
    <property type="entry name" value="Transferase(Phosphotransferase) domain 1"/>
    <property type="match status" value="1"/>
</dbReference>
<evidence type="ECO:0000313" key="5">
    <source>
        <dbReference type="EMBL" id="TKC98037.1"/>
    </source>
</evidence>
<evidence type="ECO:0000256" key="2">
    <source>
        <dbReference type="SAM" id="MobiDB-lite"/>
    </source>
</evidence>
<accession>A0A4U1IUI0</accession>
<sequence>MATSSDHVKNPRIEEESSAPERRLLTLPVSQPLILEAEVVEQAEVQTTISGSVRRHRRGRSDRSVRERDIQRRVASSLKDYKAQEDMLSAFNEGADAGVVRDMPRRKISGAKPGPPPEIPMAKVERFKASTWSTLVRFLSWYRVYIFYMLAVFWDRVRGKDSVESRAKRLLQSFQRIGGSLVKIGQQLAIRVDVLPYEYCRELAKLLDAMKPFPVEQAVEAIERATGKPLDETFLIFDPEPIGSASIACVYQAVLKNGQKVAVKVRRPGIGEVFARDVRAMRWLINAMELSAIVRPGYMQNFVREFEDTVMEELDFRLEAYHQALFSREAKKFKVKGKQICSAAECYLDISSTEVLIQEFVSGIWMSEIISGVEHKIPETLARMNEMHIEPRVISERLLYIQMWSQYISSIFHADPHPANILVREDNEIVFIDFGACGAMDRVKKEAALDQLHFMLQNDLSSMIQCMLAVMQPLPPIDVDKFAKDVEVKIAQNLQRLMSKRAEWYEKTTASGWFTMMSTTQKYQLPMNLDTVRAFRANMLYDTLALRVYPRLEPLNVWRKFLKQFDENAKRDAKKALQKRLTGGLLTGAESRAIDETVSVVSRAMKSARRLMDQPMLSFSYMVEKSIFTVVEVMRLAILLSATLFMGSVIAMVVRKVQGLPLDMVDIARSVATHTVFLVVAGLISLVSVRRITLRLGDLDVS</sequence>
<dbReference type="Proteomes" id="UP000309215">
    <property type="component" value="Unassembled WGS sequence"/>
</dbReference>
<dbReference type="GO" id="GO:0004672">
    <property type="term" value="F:protein kinase activity"/>
    <property type="evidence" value="ECO:0007669"/>
    <property type="project" value="InterPro"/>
</dbReference>
<comment type="similarity">
    <text evidence="1">Belongs to the protein kinase superfamily. ADCK protein kinase family.</text>
</comment>
<proteinExistence type="inferred from homology"/>
<evidence type="ECO:0000256" key="1">
    <source>
        <dbReference type="ARBA" id="ARBA00009670"/>
    </source>
</evidence>
<comment type="caution">
    <text evidence="5">The sequence shown here is derived from an EMBL/GenBank/DDBJ whole genome shotgun (WGS) entry which is preliminary data.</text>
</comment>
<organism evidence="5 6">
    <name type="scientific">Polyangium fumosum</name>
    <dbReference type="NCBI Taxonomy" id="889272"/>
    <lineage>
        <taxon>Bacteria</taxon>
        <taxon>Pseudomonadati</taxon>
        <taxon>Myxococcota</taxon>
        <taxon>Polyangia</taxon>
        <taxon>Polyangiales</taxon>
        <taxon>Polyangiaceae</taxon>
        <taxon>Polyangium</taxon>
    </lineage>
</organism>
<keyword evidence="3" id="KW-1133">Transmembrane helix</keyword>
<keyword evidence="6" id="KW-1185">Reference proteome</keyword>
<reference evidence="5 6" key="1">
    <citation type="submission" date="2019-04" db="EMBL/GenBank/DDBJ databases">
        <authorList>
            <person name="Li Y."/>
            <person name="Wang J."/>
        </authorList>
    </citation>
    <scope>NUCLEOTIDE SEQUENCE [LARGE SCALE GENOMIC DNA]</scope>
    <source>
        <strain evidence="5 6">DSM 14668</strain>
    </source>
</reference>
<evidence type="ECO:0000259" key="4">
    <source>
        <dbReference type="PROSITE" id="PS50011"/>
    </source>
</evidence>
<keyword evidence="3" id="KW-0812">Transmembrane</keyword>
<dbReference type="RefSeq" id="WP_136934962.1">
    <property type="nucleotide sequence ID" value="NZ_SSMQ01000076.1"/>
</dbReference>
<name>A0A4U1IUI0_9BACT</name>
<gene>
    <name evidence="5" type="ORF">E8A74_43010</name>
</gene>
<dbReference type="Pfam" id="PF03109">
    <property type="entry name" value="ABC1"/>
    <property type="match status" value="1"/>
</dbReference>
<dbReference type="EMBL" id="SSMQ01000076">
    <property type="protein sequence ID" value="TKC98037.1"/>
    <property type="molecule type" value="Genomic_DNA"/>
</dbReference>
<feature type="region of interest" description="Disordered" evidence="2">
    <location>
        <begin position="50"/>
        <end position="69"/>
    </location>
</feature>
<dbReference type="InterPro" id="IPR000719">
    <property type="entry name" value="Prot_kinase_dom"/>
</dbReference>
<feature type="transmembrane region" description="Helical" evidence="3">
    <location>
        <begin position="675"/>
        <end position="693"/>
    </location>
</feature>
<keyword evidence="3" id="KW-0472">Membrane</keyword>
<keyword evidence="5" id="KW-0418">Kinase</keyword>
<evidence type="ECO:0000256" key="3">
    <source>
        <dbReference type="SAM" id="Phobius"/>
    </source>
</evidence>
<dbReference type="PANTHER" id="PTHR10566">
    <property type="entry name" value="CHAPERONE-ACTIVITY OF BC1 COMPLEX CABC1 -RELATED"/>
    <property type="match status" value="1"/>
</dbReference>